<dbReference type="Proteomes" id="UP001107558">
    <property type="component" value="Chromosome 1"/>
</dbReference>
<evidence type="ECO:0000259" key="8">
    <source>
        <dbReference type="Pfam" id="PF00135"/>
    </source>
</evidence>
<keyword evidence="7" id="KW-1133">Transmembrane helix</keyword>
<feature type="transmembrane region" description="Helical" evidence="7">
    <location>
        <begin position="558"/>
        <end position="577"/>
    </location>
</feature>
<dbReference type="SUPFAM" id="SSF53474">
    <property type="entry name" value="alpha/beta-Hydrolases"/>
    <property type="match status" value="1"/>
</dbReference>
<evidence type="ECO:0000313" key="9">
    <source>
        <dbReference type="EMBL" id="KAG5680927.1"/>
    </source>
</evidence>
<dbReference type="AlphaFoldDB" id="A0A9J6CGB1"/>
<keyword evidence="6" id="KW-0732">Signal</keyword>
<name>A0A9J6CGB1_POLVA</name>
<feature type="domain" description="Carboxylesterase type B" evidence="8">
    <location>
        <begin position="17"/>
        <end position="525"/>
    </location>
</feature>
<sequence length="578" mass="66028">MLKFLIIFNFLLIVNCQIINTQYGPILGAQRTSALNRNYFSFQRIPYMKPPIGTLRFRDPVPPSNWTEVLNCTAQGFRFPQIDLTLTPQGGVFEGDLDSMHINVYTNNLNPQSKYPVMVWIHGGGFRTGSGLTDIYGPDYFMERDIVLVTFNYRLYTFGFLSLDDPELGIPGNAGFKDQVLALKWVKENIENFGGDSKNITIFGQSSGGGCAHYHILSPLSKDLFQRSIIMSGSAFNPMYAAIPRRNWAYRLAKMLNYTGTENEREILAFLEEADPQHIFDAVGNILTPHERNVERLINAFGPVIEPYDNGNAFMLQHPEELAQNSWGNDIDIMIGATSFENGMVLPVLLLGGSEVLEAFTNFSTFIPYPLNRSNEEREKLAEMLKRTYFGFVEPSPTNFDGSILLSSEFAFWHVIDRVVKQRVFSRGLGKTYVYRFDADSDNNCFRTLYRVDPRWHRHHRAIHMDDLCYLFKTSFANVPANNTNSFNLIQHMLSIFTTFSSTGNPGITNWKPSTNAQETLFGHNIRETRALDSIEILPEHKRIFVWEEIYRSSALSFNVNFIYIILLFSLAISSFFV</sequence>
<evidence type="ECO:0000256" key="6">
    <source>
        <dbReference type="RuleBase" id="RU361235"/>
    </source>
</evidence>
<dbReference type="GO" id="GO:0052689">
    <property type="term" value="F:carboxylic ester hydrolase activity"/>
    <property type="evidence" value="ECO:0007669"/>
    <property type="project" value="UniProtKB-KW"/>
</dbReference>
<protein>
    <recommendedName>
        <fullName evidence="6">Carboxylic ester hydrolase</fullName>
        <ecNumber evidence="6">3.1.1.-</ecNumber>
    </recommendedName>
</protein>
<keyword evidence="5" id="KW-0325">Glycoprotein</keyword>
<dbReference type="PROSITE" id="PS00122">
    <property type="entry name" value="CARBOXYLESTERASE_B_1"/>
    <property type="match status" value="1"/>
</dbReference>
<evidence type="ECO:0000256" key="5">
    <source>
        <dbReference type="ARBA" id="ARBA00023180"/>
    </source>
</evidence>
<dbReference type="InterPro" id="IPR029058">
    <property type="entry name" value="AB_hydrolase_fold"/>
</dbReference>
<dbReference type="OrthoDB" id="19653at2759"/>
<dbReference type="InterPro" id="IPR002018">
    <property type="entry name" value="CarbesteraseB"/>
</dbReference>
<evidence type="ECO:0000256" key="2">
    <source>
        <dbReference type="ARBA" id="ARBA00022487"/>
    </source>
</evidence>
<keyword evidence="7" id="KW-0812">Transmembrane</keyword>
<keyword evidence="4" id="KW-1015">Disulfide bond</keyword>
<evidence type="ECO:0000256" key="4">
    <source>
        <dbReference type="ARBA" id="ARBA00023157"/>
    </source>
</evidence>
<keyword evidence="3 6" id="KW-0378">Hydrolase</keyword>
<reference evidence="9" key="1">
    <citation type="submission" date="2021-03" db="EMBL/GenBank/DDBJ databases">
        <title>Chromosome level genome of the anhydrobiotic midge Polypedilum vanderplanki.</title>
        <authorList>
            <person name="Yoshida Y."/>
            <person name="Kikawada T."/>
            <person name="Gusev O."/>
        </authorList>
    </citation>
    <scope>NUCLEOTIDE SEQUENCE</scope>
    <source>
        <strain evidence="9">NIAS01</strain>
        <tissue evidence="9">Whole body or cell culture</tissue>
    </source>
</reference>
<dbReference type="PANTHER" id="PTHR43142:SF1">
    <property type="entry name" value="CARBOXYLIC ESTER HYDROLASE"/>
    <property type="match status" value="1"/>
</dbReference>
<accession>A0A9J6CGB1</accession>
<evidence type="ECO:0000256" key="1">
    <source>
        <dbReference type="ARBA" id="ARBA00005964"/>
    </source>
</evidence>
<comment type="similarity">
    <text evidence="1 6">Belongs to the type-B carboxylesterase/lipase family.</text>
</comment>
<gene>
    <name evidence="9" type="ORF">PVAND_010403</name>
</gene>
<dbReference type="PANTHER" id="PTHR43142">
    <property type="entry name" value="CARBOXYLIC ESTER HYDROLASE"/>
    <property type="match status" value="1"/>
</dbReference>
<dbReference type="EC" id="3.1.1.-" evidence="6"/>
<evidence type="ECO:0000256" key="7">
    <source>
        <dbReference type="SAM" id="Phobius"/>
    </source>
</evidence>
<evidence type="ECO:0000313" key="10">
    <source>
        <dbReference type="Proteomes" id="UP001107558"/>
    </source>
</evidence>
<dbReference type="Gene3D" id="3.40.50.1820">
    <property type="entry name" value="alpha/beta hydrolase"/>
    <property type="match status" value="1"/>
</dbReference>
<dbReference type="Pfam" id="PF00135">
    <property type="entry name" value="COesterase"/>
    <property type="match status" value="1"/>
</dbReference>
<keyword evidence="7" id="KW-0472">Membrane</keyword>
<comment type="caution">
    <text evidence="9">The sequence shown here is derived from an EMBL/GenBank/DDBJ whole genome shotgun (WGS) entry which is preliminary data.</text>
</comment>
<dbReference type="EMBL" id="JADBJN010000001">
    <property type="protein sequence ID" value="KAG5680927.1"/>
    <property type="molecule type" value="Genomic_DNA"/>
</dbReference>
<dbReference type="InterPro" id="IPR019826">
    <property type="entry name" value="Carboxylesterase_B_AS"/>
</dbReference>
<evidence type="ECO:0000256" key="3">
    <source>
        <dbReference type="ARBA" id="ARBA00022801"/>
    </source>
</evidence>
<proteinExistence type="inferred from homology"/>
<keyword evidence="2" id="KW-0719">Serine esterase</keyword>
<keyword evidence="10" id="KW-1185">Reference proteome</keyword>
<organism evidence="9 10">
    <name type="scientific">Polypedilum vanderplanki</name>
    <name type="common">Sleeping chironomid midge</name>
    <dbReference type="NCBI Taxonomy" id="319348"/>
    <lineage>
        <taxon>Eukaryota</taxon>
        <taxon>Metazoa</taxon>
        <taxon>Ecdysozoa</taxon>
        <taxon>Arthropoda</taxon>
        <taxon>Hexapoda</taxon>
        <taxon>Insecta</taxon>
        <taxon>Pterygota</taxon>
        <taxon>Neoptera</taxon>
        <taxon>Endopterygota</taxon>
        <taxon>Diptera</taxon>
        <taxon>Nematocera</taxon>
        <taxon>Chironomoidea</taxon>
        <taxon>Chironomidae</taxon>
        <taxon>Chironominae</taxon>
        <taxon>Polypedilum</taxon>
        <taxon>Polypedilum</taxon>
    </lineage>
</organism>
<feature type="chain" id="PRO_5039963309" description="Carboxylic ester hydrolase" evidence="6">
    <location>
        <begin position="17"/>
        <end position="578"/>
    </location>
</feature>
<feature type="signal peptide" evidence="6">
    <location>
        <begin position="1"/>
        <end position="16"/>
    </location>
</feature>